<organism evidence="1">
    <name type="scientific">Enterococcus faecium</name>
    <name type="common">Streptococcus faecium</name>
    <dbReference type="NCBI Taxonomy" id="1352"/>
    <lineage>
        <taxon>Bacteria</taxon>
        <taxon>Bacillati</taxon>
        <taxon>Bacillota</taxon>
        <taxon>Bacilli</taxon>
        <taxon>Lactobacillales</taxon>
        <taxon>Enterococcaceae</taxon>
        <taxon>Enterococcus</taxon>
    </lineage>
</organism>
<sequence length="132" mass="15473">MFKDYAFVFDIDGTLCPIKKKDEKYEDLVPYANMVEKLRYYKENGAKITLFTSRNMNSYHGNLGVINANTAKILLAWLDKWEIPYDEILYGKPWPGHKGFYVDDRTVRPDEFLSCTLDQLDEICKKSKLKSE</sequence>
<gene>
    <name evidence="2" type="ORF">GBM73_00165</name>
    <name evidence="1" type="ORF">SMVRE20_01813</name>
</gene>
<dbReference type="RefSeq" id="WP_002304663.1">
    <property type="nucleotide sequence ID" value="NZ_BTRN01000021.1"/>
</dbReference>
<dbReference type="EMBL" id="WEFP01000001">
    <property type="protein sequence ID" value="KAB7575838.1"/>
    <property type="molecule type" value="Genomic_DNA"/>
</dbReference>
<protein>
    <submittedName>
        <fullName evidence="2">Capsular biosynthesis protein</fullName>
    </submittedName>
</protein>
<accession>A0A455TWF6</accession>
<dbReference type="SUPFAM" id="SSF56784">
    <property type="entry name" value="HAD-like"/>
    <property type="match status" value="1"/>
</dbReference>
<dbReference type="AlphaFoldDB" id="A0A455TWF6"/>
<evidence type="ECO:0000313" key="1">
    <source>
        <dbReference type="EMBL" id="BBI39483.1"/>
    </source>
</evidence>
<dbReference type="InterPro" id="IPR023214">
    <property type="entry name" value="HAD_sf"/>
</dbReference>
<dbReference type="EMBL" id="AP019408">
    <property type="protein sequence ID" value="BBI39483.1"/>
    <property type="molecule type" value="Genomic_DNA"/>
</dbReference>
<name>A0A455TWF6_ENTFC</name>
<dbReference type="Gene3D" id="3.40.50.1000">
    <property type="entry name" value="HAD superfamily/HAD-like"/>
    <property type="match status" value="1"/>
</dbReference>
<evidence type="ECO:0000313" key="3">
    <source>
        <dbReference type="Proteomes" id="UP000469871"/>
    </source>
</evidence>
<reference evidence="1" key="1">
    <citation type="submission" date="2019-02" db="EMBL/GenBank/DDBJ databases">
        <title>Complete Genome Sequence of vanD5-typed vancomycin-resistant Enterococcus faecium in Sapporo, Japan.</title>
        <authorList>
            <person name="Sato T."/>
            <person name="Wada T."/>
            <person name="Shinagawa M."/>
            <person name="Fukushima Y."/>
            <person name="Nakajima C."/>
            <person name="Suzuki Y."/>
            <person name="Takahashi S."/>
            <person name="Yokota S."/>
        </authorList>
    </citation>
    <scope>NUCLEOTIDE SEQUENCE</scope>
    <source>
        <strain evidence="1">SMVRE20</strain>
    </source>
</reference>
<proteinExistence type="predicted"/>
<dbReference type="Proteomes" id="UP000469871">
    <property type="component" value="Unassembled WGS sequence"/>
</dbReference>
<evidence type="ECO:0000313" key="2">
    <source>
        <dbReference type="EMBL" id="KAB7575838.1"/>
    </source>
</evidence>
<dbReference type="InterPro" id="IPR036412">
    <property type="entry name" value="HAD-like_sf"/>
</dbReference>
<reference evidence="2 3" key="2">
    <citation type="submission" date="2019-10" db="EMBL/GenBank/DDBJ databases">
        <title>Evolutionary dynamics of vancomycin-resistant Enterococcus faecium during gastrointestinal tract colonization and bloodstream infection in immunocompromised pediatric patients.</title>
        <authorList>
            <person name="Chilambi G.S."/>
            <person name="Nordstrom H.R."/>
            <person name="Evans D.R."/>
            <person name="Ferrolino J."/>
            <person name="Hayden R.T."/>
            <person name="Maron G.M."/>
            <person name="Vo A.N."/>
            <person name="Gilmore M.S."/>
            <person name="Wolf J."/>
            <person name="Rosch J.W."/>
            <person name="Van Tyne D."/>
        </authorList>
    </citation>
    <scope>NUCLEOTIDE SEQUENCE [LARGE SCALE GENOMIC DNA]</scope>
    <source>
        <strain evidence="2 3">VRECG27</strain>
    </source>
</reference>
<dbReference type="CDD" id="cd01427">
    <property type="entry name" value="HAD_like"/>
    <property type="match status" value="1"/>
</dbReference>